<dbReference type="AlphaFoldDB" id="A0A161SC64"/>
<organism evidence="1 2">
    <name type="scientific">Paenibacillus elgii</name>
    <dbReference type="NCBI Taxonomy" id="189691"/>
    <lineage>
        <taxon>Bacteria</taxon>
        <taxon>Bacillati</taxon>
        <taxon>Bacillota</taxon>
        <taxon>Bacilli</taxon>
        <taxon>Bacillales</taxon>
        <taxon>Paenibacillaceae</taxon>
        <taxon>Paenibacillus</taxon>
    </lineage>
</organism>
<protein>
    <submittedName>
        <fullName evidence="1">Uncharacterized protein</fullName>
    </submittedName>
</protein>
<comment type="caution">
    <text evidence="1">The sequence shown here is derived from an EMBL/GenBank/DDBJ whole genome shotgun (WGS) entry which is preliminary data.</text>
</comment>
<dbReference type="RefSeq" id="WP_063183303.1">
    <property type="nucleotide sequence ID" value="NZ_LQRA01000058.1"/>
</dbReference>
<dbReference type="STRING" id="1007103.GCA_000213315_02320"/>
<accession>A0A161SC64</accession>
<dbReference type="Proteomes" id="UP000076563">
    <property type="component" value="Unassembled WGS sequence"/>
</dbReference>
<evidence type="ECO:0000313" key="2">
    <source>
        <dbReference type="Proteomes" id="UP000076563"/>
    </source>
</evidence>
<dbReference type="InterPro" id="IPR045527">
    <property type="entry name" value="DUF6470"/>
</dbReference>
<dbReference type="OrthoDB" id="2112831at2"/>
<dbReference type="Pfam" id="PF20074">
    <property type="entry name" value="DUF6470"/>
    <property type="match status" value="1"/>
</dbReference>
<evidence type="ECO:0000313" key="1">
    <source>
        <dbReference type="EMBL" id="KZE77895.1"/>
    </source>
</evidence>
<keyword evidence="2" id="KW-1185">Reference proteome</keyword>
<proteinExistence type="predicted"/>
<reference evidence="2" key="1">
    <citation type="submission" date="2016-01" db="EMBL/GenBank/DDBJ databases">
        <title>Draft genome of Chromobacterium sp. F49.</title>
        <authorList>
            <person name="Hong K.W."/>
        </authorList>
    </citation>
    <scope>NUCLEOTIDE SEQUENCE [LARGE SCALE GENOMIC DNA]</scope>
    <source>
        <strain evidence="2">M63</strain>
    </source>
</reference>
<dbReference type="EMBL" id="LQRA01000058">
    <property type="protein sequence ID" value="KZE77895.1"/>
    <property type="molecule type" value="Genomic_DNA"/>
</dbReference>
<sequence length="188" mass="21100">MNLLRLSIQQTLGQIGMQTQNASADMRSPRGQLSIEQHPAQMDFHSEPGELRIDSSAAWAALGSGPHMEWMNSIYSQAPGIALQGIARIVENGNRMAQIHNPRNAFAELAQNAFSNESSVQYVGPASNMNVKIQYEAKPAVTNIEARKADIQYTPMKPEIRYNPGRVDIYMRQMNSIDIQVTTYDWYK</sequence>
<gene>
    <name evidence="1" type="ORF">AV654_20185</name>
</gene>
<name>A0A161SC64_9BACL</name>